<dbReference type="Proteomes" id="UP001596147">
    <property type="component" value="Unassembled WGS sequence"/>
</dbReference>
<organism evidence="1 2">
    <name type="scientific">Lederbergia graminis</name>
    <dbReference type="NCBI Taxonomy" id="735518"/>
    <lineage>
        <taxon>Bacteria</taxon>
        <taxon>Bacillati</taxon>
        <taxon>Bacillota</taxon>
        <taxon>Bacilli</taxon>
        <taxon>Bacillales</taxon>
        <taxon>Bacillaceae</taxon>
        <taxon>Lederbergia</taxon>
    </lineage>
</organism>
<reference evidence="2" key="1">
    <citation type="journal article" date="2019" name="Int. J. Syst. Evol. Microbiol.">
        <title>The Global Catalogue of Microorganisms (GCM) 10K type strain sequencing project: providing services to taxonomists for standard genome sequencing and annotation.</title>
        <authorList>
            <consortium name="The Broad Institute Genomics Platform"/>
            <consortium name="The Broad Institute Genome Sequencing Center for Infectious Disease"/>
            <person name="Wu L."/>
            <person name="Ma J."/>
        </authorList>
    </citation>
    <scope>NUCLEOTIDE SEQUENCE [LARGE SCALE GENOMIC DNA]</scope>
    <source>
        <strain evidence="2">CGMCC 1.12237</strain>
    </source>
</reference>
<dbReference type="EMBL" id="JBHSMC010000005">
    <property type="protein sequence ID" value="MFC5464404.1"/>
    <property type="molecule type" value="Genomic_DNA"/>
</dbReference>
<keyword evidence="2" id="KW-1185">Reference proteome</keyword>
<accession>A0ABW0LEU5</accession>
<dbReference type="RefSeq" id="WP_382349200.1">
    <property type="nucleotide sequence ID" value="NZ_JBHSMC010000005.1"/>
</dbReference>
<protein>
    <submittedName>
        <fullName evidence="1">EcsC family protein</fullName>
    </submittedName>
</protein>
<evidence type="ECO:0000313" key="1">
    <source>
        <dbReference type="EMBL" id="MFC5464404.1"/>
    </source>
</evidence>
<dbReference type="InterPro" id="IPR024787">
    <property type="entry name" value="EcsC"/>
</dbReference>
<dbReference type="PANTHER" id="PTHR41260">
    <property type="entry name" value="PROTEIN ECSC"/>
    <property type="match status" value="1"/>
</dbReference>
<evidence type="ECO:0000313" key="2">
    <source>
        <dbReference type="Proteomes" id="UP001596147"/>
    </source>
</evidence>
<dbReference type="PANTHER" id="PTHR41260:SF1">
    <property type="entry name" value="PROTEIN ECSC"/>
    <property type="match status" value="1"/>
</dbReference>
<dbReference type="Pfam" id="PF12787">
    <property type="entry name" value="EcsC"/>
    <property type="match status" value="1"/>
</dbReference>
<gene>
    <name evidence="1" type="ORF">ACFPM4_06470</name>
</gene>
<name>A0ABW0LEU5_9BACI</name>
<proteinExistence type="predicted"/>
<comment type="caution">
    <text evidence="1">The sequence shown here is derived from an EMBL/GenBank/DDBJ whole genome shotgun (WGS) entry which is preliminary data.</text>
</comment>
<sequence>MKLTEREESLLEELHEWSQSFFSYETKGWENLYDKWVEQAFSLLPESVQMQFFEKLDSSLFHLNSLLRGTKMQNDASARILDAAKAIDEQVQSFADIKKMPVGQLTFLAEQQASRHRIYSFIQGGMTGTGKAVFLMSDFLASIVINLRAVQLIAMSFGNNVQSPAALLETIKVLNVAMMPNRMKLFGWEDLMQDLQKEDTQFYFDGHDRITDQTWIDEPLKEVLKIALISSMSKLKTSNIPILSMSIGASLNYQSTRKITHFAIKFYQYKYLLEKSEGYK</sequence>